<dbReference type="RefSeq" id="WP_111419074.1">
    <property type="nucleotide sequence ID" value="NZ_NPEX01000058.1"/>
</dbReference>
<protein>
    <submittedName>
        <fullName evidence="1">Uncharacterized protein</fullName>
    </submittedName>
</protein>
<evidence type="ECO:0000313" key="1">
    <source>
        <dbReference type="EMBL" id="RAI44094.1"/>
    </source>
</evidence>
<gene>
    <name evidence="1" type="ORF">CH341_10940</name>
</gene>
<sequence length="121" mass="13145">MTASIEIDVMNGLLFLHDPAIDNIPEVTRTGNCWSNSDCVAFSCQHECFGATKVSLGPSTEINPARELVFDGILSTPSREVVVDTVMSEVVLKHGVQTGSTRIRIWTLGPRDSEIVDIGLD</sequence>
<dbReference type="AlphaFoldDB" id="A0A327L1H8"/>
<comment type="caution">
    <text evidence="1">The sequence shown here is derived from an EMBL/GenBank/DDBJ whole genome shotgun (WGS) entry which is preliminary data.</text>
</comment>
<reference evidence="1 2" key="1">
    <citation type="submission" date="2017-07" db="EMBL/GenBank/DDBJ databases">
        <title>Draft Genome Sequences of Select Purple Nonsulfur Bacteria.</title>
        <authorList>
            <person name="Lasarre B."/>
            <person name="Mckinlay J.B."/>
        </authorList>
    </citation>
    <scope>NUCLEOTIDE SEQUENCE [LARGE SCALE GENOMIC DNA]</scope>
    <source>
        <strain evidence="1 2">DSM 5909</strain>
    </source>
</reference>
<keyword evidence="2" id="KW-1185">Reference proteome</keyword>
<accession>A0A327L1H8</accession>
<dbReference type="OrthoDB" id="8449815at2"/>
<evidence type="ECO:0000313" key="2">
    <source>
        <dbReference type="Proteomes" id="UP000249130"/>
    </source>
</evidence>
<name>A0A327L1H8_9BRAD</name>
<dbReference type="EMBL" id="NPEX01000058">
    <property type="protein sequence ID" value="RAI44094.1"/>
    <property type="molecule type" value="Genomic_DNA"/>
</dbReference>
<organism evidence="1 2">
    <name type="scientific">Rhodoplanes roseus</name>
    <dbReference type="NCBI Taxonomy" id="29409"/>
    <lineage>
        <taxon>Bacteria</taxon>
        <taxon>Pseudomonadati</taxon>
        <taxon>Pseudomonadota</taxon>
        <taxon>Alphaproteobacteria</taxon>
        <taxon>Hyphomicrobiales</taxon>
        <taxon>Nitrobacteraceae</taxon>
        <taxon>Rhodoplanes</taxon>
    </lineage>
</organism>
<dbReference type="Proteomes" id="UP000249130">
    <property type="component" value="Unassembled WGS sequence"/>
</dbReference>
<proteinExistence type="predicted"/>